<dbReference type="SMART" id="SM00100">
    <property type="entry name" value="cNMP"/>
    <property type="match status" value="1"/>
</dbReference>
<proteinExistence type="predicted"/>
<evidence type="ECO:0000313" key="5">
    <source>
        <dbReference type="EMBL" id="CAK0810427.1"/>
    </source>
</evidence>
<dbReference type="PROSITE" id="PS00018">
    <property type="entry name" value="EF_HAND_1"/>
    <property type="match status" value="2"/>
</dbReference>
<accession>A0ABN9QVS4</accession>
<name>A0ABN9QVS4_9DINO</name>
<keyword evidence="1" id="KW-0106">Calcium</keyword>
<dbReference type="InterPro" id="IPR002048">
    <property type="entry name" value="EF_hand_dom"/>
</dbReference>
<dbReference type="Gene3D" id="2.60.120.10">
    <property type="entry name" value="Jelly Rolls"/>
    <property type="match status" value="1"/>
</dbReference>
<feature type="domain" description="EF-hand" evidence="4">
    <location>
        <begin position="312"/>
        <end position="347"/>
    </location>
</feature>
<dbReference type="CDD" id="cd00051">
    <property type="entry name" value="EFh"/>
    <property type="match status" value="1"/>
</dbReference>
<evidence type="ECO:0000256" key="2">
    <source>
        <dbReference type="SAM" id="MobiDB-lite"/>
    </source>
</evidence>
<dbReference type="Gene3D" id="1.10.238.10">
    <property type="entry name" value="EF-hand"/>
    <property type="match status" value="1"/>
</dbReference>
<dbReference type="SUPFAM" id="SSF47473">
    <property type="entry name" value="EF-hand"/>
    <property type="match status" value="1"/>
</dbReference>
<gene>
    <name evidence="5" type="ORF">PCOR1329_LOCUS15393</name>
</gene>
<organism evidence="5 6">
    <name type="scientific">Prorocentrum cordatum</name>
    <dbReference type="NCBI Taxonomy" id="2364126"/>
    <lineage>
        <taxon>Eukaryota</taxon>
        <taxon>Sar</taxon>
        <taxon>Alveolata</taxon>
        <taxon>Dinophyceae</taxon>
        <taxon>Prorocentrales</taxon>
        <taxon>Prorocentraceae</taxon>
        <taxon>Prorocentrum</taxon>
    </lineage>
</organism>
<feature type="domain" description="Cyclic nucleotide-binding" evidence="3">
    <location>
        <begin position="168"/>
        <end position="270"/>
    </location>
</feature>
<dbReference type="InterPro" id="IPR014710">
    <property type="entry name" value="RmlC-like_jellyroll"/>
</dbReference>
<dbReference type="SUPFAM" id="SSF51206">
    <property type="entry name" value="cAMP-binding domain-like"/>
    <property type="match status" value="1"/>
</dbReference>
<dbReference type="InterPro" id="IPR018488">
    <property type="entry name" value="cNMP-bd_CS"/>
</dbReference>
<dbReference type="InterPro" id="IPR011992">
    <property type="entry name" value="EF-hand-dom_pair"/>
</dbReference>
<comment type="caution">
    <text evidence="5">The sequence shown here is derived from an EMBL/GenBank/DDBJ whole genome shotgun (WGS) entry which is preliminary data.</text>
</comment>
<keyword evidence="6" id="KW-1185">Reference proteome</keyword>
<dbReference type="Proteomes" id="UP001189429">
    <property type="component" value="Unassembled WGS sequence"/>
</dbReference>
<dbReference type="Pfam" id="PF00027">
    <property type="entry name" value="cNMP_binding"/>
    <property type="match status" value="1"/>
</dbReference>
<dbReference type="PROSITE" id="PS50042">
    <property type="entry name" value="CNMP_BINDING_3"/>
    <property type="match status" value="1"/>
</dbReference>
<feature type="compositionally biased region" description="Polar residues" evidence="2">
    <location>
        <begin position="1"/>
        <end position="12"/>
    </location>
</feature>
<dbReference type="Pfam" id="PF13499">
    <property type="entry name" value="EF-hand_7"/>
    <property type="match status" value="1"/>
</dbReference>
<dbReference type="CDD" id="cd00038">
    <property type="entry name" value="CAP_ED"/>
    <property type="match status" value="1"/>
</dbReference>
<feature type="compositionally biased region" description="Low complexity" evidence="2">
    <location>
        <begin position="61"/>
        <end position="74"/>
    </location>
</feature>
<dbReference type="PROSITE" id="PS00889">
    <property type="entry name" value="CNMP_BINDING_2"/>
    <property type="match status" value="1"/>
</dbReference>
<dbReference type="EMBL" id="CAUYUJ010004657">
    <property type="protein sequence ID" value="CAK0810427.1"/>
    <property type="molecule type" value="Genomic_DNA"/>
</dbReference>
<evidence type="ECO:0000313" key="6">
    <source>
        <dbReference type="Proteomes" id="UP001189429"/>
    </source>
</evidence>
<reference evidence="5" key="1">
    <citation type="submission" date="2023-10" db="EMBL/GenBank/DDBJ databases">
        <authorList>
            <person name="Chen Y."/>
            <person name="Shah S."/>
            <person name="Dougan E. K."/>
            <person name="Thang M."/>
            <person name="Chan C."/>
        </authorList>
    </citation>
    <scope>NUCLEOTIDE SEQUENCE [LARGE SCALE GENOMIC DNA]</scope>
</reference>
<dbReference type="SMART" id="SM00054">
    <property type="entry name" value="EFh"/>
    <property type="match status" value="2"/>
</dbReference>
<dbReference type="InterPro" id="IPR000595">
    <property type="entry name" value="cNMP-bd_dom"/>
</dbReference>
<dbReference type="PRINTS" id="PR00103">
    <property type="entry name" value="CAMPKINASE"/>
</dbReference>
<dbReference type="PROSITE" id="PS50222">
    <property type="entry name" value="EF_HAND_2"/>
    <property type="match status" value="2"/>
</dbReference>
<protein>
    <recommendedName>
        <fullName evidence="7">Calmodulin</fullName>
    </recommendedName>
</protein>
<dbReference type="InterPro" id="IPR018490">
    <property type="entry name" value="cNMP-bd_dom_sf"/>
</dbReference>
<dbReference type="PROSITE" id="PS00888">
    <property type="entry name" value="CNMP_BINDING_1"/>
    <property type="match status" value="1"/>
</dbReference>
<evidence type="ECO:0000259" key="4">
    <source>
        <dbReference type="PROSITE" id="PS50222"/>
    </source>
</evidence>
<evidence type="ECO:0000256" key="1">
    <source>
        <dbReference type="ARBA" id="ARBA00022837"/>
    </source>
</evidence>
<dbReference type="InterPro" id="IPR018247">
    <property type="entry name" value="EF_Hand_1_Ca_BS"/>
</dbReference>
<dbReference type="PANTHER" id="PTHR11635:SF152">
    <property type="entry name" value="CAMP-DEPENDENT PROTEIN KINASE TYPE I REGULATORY SUBUNIT-RELATED"/>
    <property type="match status" value="1"/>
</dbReference>
<feature type="non-terminal residue" evidence="5">
    <location>
        <position position="1"/>
    </location>
</feature>
<feature type="domain" description="EF-hand" evidence="4">
    <location>
        <begin position="276"/>
        <end position="311"/>
    </location>
</feature>
<feature type="region of interest" description="Disordered" evidence="2">
    <location>
        <begin position="1"/>
        <end position="89"/>
    </location>
</feature>
<dbReference type="InterPro" id="IPR050503">
    <property type="entry name" value="cAMP-dep_PK_reg_su-like"/>
</dbReference>
<evidence type="ECO:0008006" key="7">
    <source>
        <dbReference type="Google" id="ProtNLM"/>
    </source>
</evidence>
<evidence type="ECO:0000259" key="3">
    <source>
        <dbReference type="PROSITE" id="PS50042"/>
    </source>
</evidence>
<sequence length="361" mass="38889">APILSVPTSGVQNRGGGIDPQSPTDRRSGVRWPPPAQGRRGAAGGGPAPDPSARRRRCRVDASPPSCRPPTRQRCPPPPSGGRALMGPQRPTRRAAPLLLGALCAAAAARALGALRGARAGPAAGAGEALRRRLSGAWRARPAPATDVPPEALPPARVIRGHLSRSLFFRCLGREEMDVVIRAMRSRVVQPCESIISRGAKGDSMFLVVSGAFDCMVPINGTDAVVKMVRAGDIVGELAILYDRPRAASVVCRKRAMVLELDGDVFWAVVKRSPKQWKMVVRTIFDFFDSDKSGQIDKEEVRLAMRSLGATLSEKELANFMKQHDRDGNGEIDLLEFSNMLDDLPSRHAYPDDTATSKDVI</sequence>
<dbReference type="PANTHER" id="PTHR11635">
    <property type="entry name" value="CAMP-DEPENDENT PROTEIN KINASE REGULATORY CHAIN"/>
    <property type="match status" value="1"/>
</dbReference>